<organism evidence="1 2">
    <name type="scientific">Oedothorax gibbosus</name>
    <dbReference type="NCBI Taxonomy" id="931172"/>
    <lineage>
        <taxon>Eukaryota</taxon>
        <taxon>Metazoa</taxon>
        <taxon>Ecdysozoa</taxon>
        <taxon>Arthropoda</taxon>
        <taxon>Chelicerata</taxon>
        <taxon>Arachnida</taxon>
        <taxon>Araneae</taxon>
        <taxon>Araneomorphae</taxon>
        <taxon>Entelegynae</taxon>
        <taxon>Araneoidea</taxon>
        <taxon>Linyphiidae</taxon>
        <taxon>Erigoninae</taxon>
        <taxon>Oedothorax</taxon>
    </lineage>
</organism>
<accession>A0AAV6V1H9</accession>
<sequence length="76" mass="8540">MATRRSVACPARGVDAPVSFCADDYKQQGAGVCVTDEISIFLDRKQLSITELRGCLQLWKWLKLENVLKTKESFTC</sequence>
<reference evidence="1 2" key="1">
    <citation type="journal article" date="2022" name="Nat. Ecol. Evol.">
        <title>A masculinizing supergene underlies an exaggerated male reproductive morph in a spider.</title>
        <authorList>
            <person name="Hendrickx F."/>
            <person name="De Corte Z."/>
            <person name="Sonet G."/>
            <person name="Van Belleghem S.M."/>
            <person name="Kostlbacher S."/>
            <person name="Vangestel C."/>
        </authorList>
    </citation>
    <scope>NUCLEOTIDE SEQUENCE [LARGE SCALE GENOMIC DNA]</scope>
    <source>
        <strain evidence="1">W744_W776</strain>
    </source>
</reference>
<evidence type="ECO:0000313" key="2">
    <source>
        <dbReference type="Proteomes" id="UP000827092"/>
    </source>
</evidence>
<proteinExistence type="predicted"/>
<dbReference type="Proteomes" id="UP000827092">
    <property type="component" value="Unassembled WGS sequence"/>
</dbReference>
<evidence type="ECO:0000313" key="1">
    <source>
        <dbReference type="EMBL" id="KAG8189654.1"/>
    </source>
</evidence>
<name>A0AAV6V1H9_9ARAC</name>
<comment type="caution">
    <text evidence="1">The sequence shown here is derived from an EMBL/GenBank/DDBJ whole genome shotgun (WGS) entry which is preliminary data.</text>
</comment>
<dbReference type="AlphaFoldDB" id="A0AAV6V1H9"/>
<dbReference type="EMBL" id="JAFNEN010000208">
    <property type="protein sequence ID" value="KAG8189654.1"/>
    <property type="molecule type" value="Genomic_DNA"/>
</dbReference>
<keyword evidence="2" id="KW-1185">Reference proteome</keyword>
<gene>
    <name evidence="1" type="ORF">JTE90_018503</name>
</gene>
<protein>
    <submittedName>
        <fullName evidence="1">Uncharacterized protein</fullName>
    </submittedName>
</protein>